<dbReference type="PROSITE" id="PS00455">
    <property type="entry name" value="AMP_BINDING"/>
    <property type="match status" value="1"/>
</dbReference>
<evidence type="ECO:0000313" key="8">
    <source>
        <dbReference type="Proteomes" id="UP001287286"/>
    </source>
</evidence>
<evidence type="ECO:0000259" key="1">
    <source>
        <dbReference type="Pfam" id="PF00501"/>
    </source>
</evidence>
<sequence>MVFSSKLPQIDAPATDVFNFIFKTGRENYPRDRVLYRVHETGEVLTLEDLEQRSRRLASVLVKKYNIKPNDVVAFLANNSIHYPIAYFAALAAGATISPIPVQQGLDSHAVLPRLQQANAKLIITDEGLAPISQAAAKAYDGIPLISLAGSPAGIPNIEDLLANEQELFDGFRLQTRDETEEHYAFIYRTSGSSGIIKSFLTTHAHWAANLLTTRLTVPEDTNPETDVWVSSLPFAYGINAKLNLGLNVLLGIPVVILLKPFDQTSLHLIDQYGITFLFVTPPLAAQVAKSPKADGVTYKSIKWLLSAGAPVHTKIRDAVQEKFNGTRLTLEWGTTETLLIALQIDEASSVPGSSGTLVHGVEARVIDLETKEDLGHNQQGEILVRNTLARFAGYKDNAEANKDFDTDGWFHSGDVGYVDEKSNVFIVDRLKELLRVGDGYGTHASADEFEAVLFDHPAVATAVVVGIRDVDTQQEHPTGFVILQPEHVPRDDANTSKRLSELASELELFVESKLGKFKSLSGGVFFVSEYPYVGYKINRRRLKELVQVGGGTETTSRWVGVAA</sequence>
<dbReference type="Pfam" id="PF13193">
    <property type="entry name" value="AMP-binding_C"/>
    <property type="match status" value="1"/>
</dbReference>
<dbReference type="PANTHER" id="PTHR24096:SF422">
    <property type="entry name" value="BCDNA.GH02901"/>
    <property type="match status" value="1"/>
</dbReference>
<dbReference type="Proteomes" id="UP001287286">
    <property type="component" value="Unassembled WGS sequence"/>
</dbReference>
<organism evidence="4 6">
    <name type="scientific">Purpureocillium lilacinum</name>
    <name type="common">Paecilomyces lilacinus</name>
    <dbReference type="NCBI Taxonomy" id="33203"/>
    <lineage>
        <taxon>Eukaryota</taxon>
        <taxon>Fungi</taxon>
        <taxon>Dikarya</taxon>
        <taxon>Ascomycota</taxon>
        <taxon>Pezizomycotina</taxon>
        <taxon>Sordariomycetes</taxon>
        <taxon>Hypocreomycetidae</taxon>
        <taxon>Hypocreales</taxon>
        <taxon>Ophiocordycipitaceae</taxon>
        <taxon>Purpureocillium</taxon>
    </lineage>
</organism>
<gene>
    <name evidence="5" type="ORF">PCL_01914</name>
    <name evidence="3" type="ORF">Purlil1_33</name>
    <name evidence="4" type="ORF">VFPBJ_02447</name>
</gene>
<dbReference type="Gene3D" id="3.30.300.30">
    <property type="match status" value="1"/>
</dbReference>
<dbReference type="InterPro" id="IPR000873">
    <property type="entry name" value="AMP-dep_synth/lig_dom"/>
</dbReference>
<reference evidence="5" key="1">
    <citation type="submission" date="2015-05" db="EMBL/GenBank/DDBJ databases">
        <authorList>
            <person name="Wang D.B."/>
            <person name="Wang M."/>
        </authorList>
    </citation>
    <scope>NUCLEOTIDE SEQUENCE</scope>
    <source>
        <strain evidence="5">36-1</strain>
    </source>
</reference>
<dbReference type="InterPro" id="IPR025110">
    <property type="entry name" value="AMP-bd_C"/>
</dbReference>
<feature type="domain" description="AMP-binding enzyme C-terminal" evidence="2">
    <location>
        <begin position="449"/>
        <end position="532"/>
    </location>
</feature>
<dbReference type="EMBL" id="LSBH01000002">
    <property type="protein sequence ID" value="OAQ83679.1"/>
    <property type="molecule type" value="Genomic_DNA"/>
</dbReference>
<dbReference type="InterPro" id="IPR020845">
    <property type="entry name" value="AMP-binding_CS"/>
</dbReference>
<evidence type="ECO:0000313" key="6">
    <source>
        <dbReference type="Proteomes" id="UP000078240"/>
    </source>
</evidence>
<protein>
    <submittedName>
        <fullName evidence="4">AMP-binding enzyme domain-containingprotein</fullName>
    </submittedName>
</protein>
<accession>A0A179H2S9</accession>
<comment type="caution">
    <text evidence="4">The sequence shown here is derived from an EMBL/GenBank/DDBJ whole genome shotgun (WGS) entry which is preliminary data.</text>
</comment>
<reference evidence="5 7" key="2">
    <citation type="journal article" date="2016" name="Front. Microbiol.">
        <title>Genome and transcriptome sequences reveal the specific parasitism of the nematophagous Purpureocillium lilacinum 36-1.</title>
        <authorList>
            <person name="Xie J."/>
            <person name="Li S."/>
            <person name="Mo C."/>
            <person name="Xiao X."/>
            <person name="Peng D."/>
            <person name="Wang G."/>
            <person name="Xiao Y."/>
        </authorList>
    </citation>
    <scope>NUCLEOTIDE SEQUENCE [LARGE SCALE GENOMIC DNA]</scope>
    <source>
        <strain evidence="5 7">36-1</strain>
    </source>
</reference>
<evidence type="ECO:0000259" key="2">
    <source>
        <dbReference type="Pfam" id="PF13193"/>
    </source>
</evidence>
<reference evidence="3" key="4">
    <citation type="submission" date="2023-11" db="EMBL/GenBank/DDBJ databases">
        <authorList>
            <person name="Beijen E."/>
            <person name="Ohm R.A."/>
        </authorList>
    </citation>
    <scope>NUCLEOTIDE SEQUENCE</scope>
    <source>
        <strain evidence="3">CBS 150709</strain>
    </source>
</reference>
<dbReference type="SUPFAM" id="SSF56801">
    <property type="entry name" value="Acetyl-CoA synthetase-like"/>
    <property type="match status" value="1"/>
</dbReference>
<proteinExistence type="predicted"/>
<dbReference type="AlphaFoldDB" id="A0A179H2S9"/>
<evidence type="ECO:0000313" key="3">
    <source>
        <dbReference type="EMBL" id="KAK4095237.1"/>
    </source>
</evidence>
<dbReference type="EMBL" id="LCWV01000014">
    <property type="protein sequence ID" value="PWI68825.1"/>
    <property type="molecule type" value="Genomic_DNA"/>
</dbReference>
<reference evidence="3 8" key="5">
    <citation type="journal article" date="2024" name="Microbiol. Resour. Announc.">
        <title>Genome annotations for the ascomycete fungi Trichoderma harzianum, Trichoderma aggressivum, and Purpureocillium lilacinum.</title>
        <authorList>
            <person name="Beijen E.P.W."/>
            <person name="Ohm R.A."/>
        </authorList>
    </citation>
    <scope>NUCLEOTIDE SEQUENCE [LARGE SCALE GENOMIC DNA]</scope>
    <source>
        <strain evidence="3 8">CBS 150709</strain>
    </source>
</reference>
<dbReference type="Pfam" id="PF00501">
    <property type="entry name" value="AMP-binding"/>
    <property type="match status" value="1"/>
</dbReference>
<reference evidence="4 6" key="3">
    <citation type="submission" date="2016-01" db="EMBL/GenBank/DDBJ databases">
        <title>Biosynthesis of antibiotic leucinostatins and their inhibition on Phytophthora in bio-control Purpureocillium lilacinum.</title>
        <authorList>
            <person name="Wang G."/>
            <person name="Liu Z."/>
            <person name="Lin R."/>
            <person name="Li E."/>
            <person name="Mao Z."/>
            <person name="Ling J."/>
            <person name="Yin W."/>
            <person name="Xie B."/>
        </authorList>
    </citation>
    <scope>NUCLEOTIDE SEQUENCE [LARGE SCALE GENOMIC DNA]</scope>
    <source>
        <strain evidence="4">PLBJ-1</strain>
    </source>
</reference>
<dbReference type="InterPro" id="IPR045851">
    <property type="entry name" value="AMP-bd_C_sf"/>
</dbReference>
<evidence type="ECO:0000313" key="4">
    <source>
        <dbReference type="EMBL" id="OAQ83679.1"/>
    </source>
</evidence>
<name>A0A179H2S9_PURLI</name>
<dbReference type="GO" id="GO:0016405">
    <property type="term" value="F:CoA-ligase activity"/>
    <property type="evidence" value="ECO:0007669"/>
    <property type="project" value="TreeGrafter"/>
</dbReference>
<dbReference type="EMBL" id="JAWRVI010000001">
    <property type="protein sequence ID" value="KAK4095237.1"/>
    <property type="molecule type" value="Genomic_DNA"/>
</dbReference>
<evidence type="ECO:0000313" key="5">
    <source>
        <dbReference type="EMBL" id="PWI68825.1"/>
    </source>
</evidence>
<evidence type="ECO:0000313" key="7">
    <source>
        <dbReference type="Proteomes" id="UP000245956"/>
    </source>
</evidence>
<dbReference type="Proteomes" id="UP000245956">
    <property type="component" value="Unassembled WGS sequence"/>
</dbReference>
<dbReference type="PANTHER" id="PTHR24096">
    <property type="entry name" value="LONG-CHAIN-FATTY-ACID--COA LIGASE"/>
    <property type="match status" value="1"/>
</dbReference>
<dbReference type="Gene3D" id="3.40.50.12780">
    <property type="entry name" value="N-terminal domain of ligase-like"/>
    <property type="match status" value="1"/>
</dbReference>
<keyword evidence="8" id="KW-1185">Reference proteome</keyword>
<dbReference type="Proteomes" id="UP000078240">
    <property type="component" value="Unassembled WGS sequence"/>
</dbReference>
<feature type="domain" description="AMP-dependent synthetase/ligase" evidence="1">
    <location>
        <begin position="27"/>
        <end position="388"/>
    </location>
</feature>
<dbReference type="InterPro" id="IPR042099">
    <property type="entry name" value="ANL_N_sf"/>
</dbReference>